<dbReference type="Gene3D" id="1.20.1090.10">
    <property type="entry name" value="Dehydroquinate synthase-like - alpha domain"/>
    <property type="match status" value="1"/>
</dbReference>
<dbReference type="Gene3D" id="3.40.50.1970">
    <property type="match status" value="1"/>
</dbReference>
<organism evidence="6 7">
    <name type="scientific">Dethiosulfatibacter aminovorans DSM 17477</name>
    <dbReference type="NCBI Taxonomy" id="1121476"/>
    <lineage>
        <taxon>Bacteria</taxon>
        <taxon>Bacillati</taxon>
        <taxon>Bacillota</taxon>
        <taxon>Tissierellia</taxon>
        <taxon>Dethiosulfatibacter</taxon>
    </lineage>
</organism>
<gene>
    <name evidence="6" type="ORF">SAMN02745751_02666</name>
</gene>
<evidence type="ECO:0000256" key="3">
    <source>
        <dbReference type="ARBA" id="ARBA00023027"/>
    </source>
</evidence>
<dbReference type="Pfam" id="PF25137">
    <property type="entry name" value="ADH_Fe_C"/>
    <property type="match status" value="1"/>
</dbReference>
<evidence type="ECO:0000313" key="6">
    <source>
        <dbReference type="EMBL" id="SHJ48110.1"/>
    </source>
</evidence>
<dbReference type="EMBL" id="FQZL01000022">
    <property type="protein sequence ID" value="SHJ48110.1"/>
    <property type="molecule type" value="Genomic_DNA"/>
</dbReference>
<feature type="domain" description="Alcohol dehydrogenase iron-type/glycerol dehydrogenase GldA" evidence="4">
    <location>
        <begin position="12"/>
        <end position="176"/>
    </location>
</feature>
<dbReference type="AlphaFoldDB" id="A0A1M6JN56"/>
<dbReference type="PROSITE" id="PS00913">
    <property type="entry name" value="ADH_IRON_1"/>
    <property type="match status" value="1"/>
</dbReference>
<dbReference type="Proteomes" id="UP000184052">
    <property type="component" value="Unassembled WGS sequence"/>
</dbReference>
<keyword evidence="2" id="KW-0560">Oxidoreductase</keyword>
<evidence type="ECO:0000259" key="5">
    <source>
        <dbReference type="Pfam" id="PF25137"/>
    </source>
</evidence>
<dbReference type="InterPro" id="IPR018211">
    <property type="entry name" value="ADH_Fe_CS"/>
</dbReference>
<dbReference type="GO" id="GO:0046872">
    <property type="term" value="F:metal ion binding"/>
    <property type="evidence" value="ECO:0007669"/>
    <property type="project" value="InterPro"/>
</dbReference>
<dbReference type="STRING" id="1121476.SAMN02745751_02666"/>
<dbReference type="RefSeq" id="WP_073050067.1">
    <property type="nucleotide sequence ID" value="NZ_FQZL01000022.1"/>
</dbReference>
<dbReference type="GO" id="GO:0004022">
    <property type="term" value="F:alcohol dehydrogenase (NAD+) activity"/>
    <property type="evidence" value="ECO:0007669"/>
    <property type="project" value="TreeGrafter"/>
</dbReference>
<accession>A0A1M6JN56</accession>
<name>A0A1M6JN56_9FIRM</name>
<feature type="domain" description="Fe-containing alcohol dehydrogenase-like C-terminal" evidence="5">
    <location>
        <begin position="188"/>
        <end position="358"/>
    </location>
</feature>
<dbReference type="SUPFAM" id="SSF56796">
    <property type="entry name" value="Dehydroquinate synthase-like"/>
    <property type="match status" value="1"/>
</dbReference>
<dbReference type="OrthoDB" id="9815791at2"/>
<evidence type="ECO:0000259" key="4">
    <source>
        <dbReference type="Pfam" id="PF00465"/>
    </source>
</evidence>
<sequence>MSYQFISPTILDSGIGAVEKIGDYLEMFNSEKVMIVTDKGLMTTGLVDDVVDLIEDAGKEVVVFDGVLPDPPDVMIDEAIELAREEEVDTLVSVGGGSSIDTAKAVAVDLSSPGGYRSYYGKFNVIPGPIMPHISIPTTSGTGSEVSAFAVISDTAAEKKEGLIAATICPTVALVDANMTISMPPHITAATGADALTHLMETCTTTACSPITDGLALEGTKLLYKYLPMVVKDGKNIEARQKVADASAMAAVAFSMGMFHLPHAIAHAIGAKWHIPHGVACAWGLVYGLEYVAETVPDKIRDFSNIFEVDGFETKPIEELKSDLRDKMIMFFEEINIPKLSTFEHAKEDEFEKVVAACEVEMELLGPYARKAPTREFFFETIKKSFK</sequence>
<dbReference type="InterPro" id="IPR056798">
    <property type="entry name" value="ADH_Fe_C"/>
</dbReference>
<evidence type="ECO:0000256" key="1">
    <source>
        <dbReference type="ARBA" id="ARBA00007358"/>
    </source>
</evidence>
<proteinExistence type="inferred from homology"/>
<dbReference type="PANTHER" id="PTHR11496:SF102">
    <property type="entry name" value="ALCOHOL DEHYDROGENASE 4"/>
    <property type="match status" value="1"/>
</dbReference>
<dbReference type="InterPro" id="IPR001670">
    <property type="entry name" value="ADH_Fe/GldA"/>
</dbReference>
<reference evidence="6 7" key="1">
    <citation type="submission" date="2016-11" db="EMBL/GenBank/DDBJ databases">
        <authorList>
            <person name="Jaros S."/>
            <person name="Januszkiewicz K."/>
            <person name="Wedrychowicz H."/>
        </authorList>
    </citation>
    <scope>NUCLEOTIDE SEQUENCE [LARGE SCALE GENOMIC DNA]</scope>
    <source>
        <strain evidence="6 7">DSM 17477</strain>
    </source>
</reference>
<evidence type="ECO:0000256" key="2">
    <source>
        <dbReference type="ARBA" id="ARBA00023002"/>
    </source>
</evidence>
<keyword evidence="3" id="KW-0520">NAD</keyword>
<comment type="similarity">
    <text evidence="1">Belongs to the iron-containing alcohol dehydrogenase family.</text>
</comment>
<dbReference type="Pfam" id="PF00465">
    <property type="entry name" value="Fe-ADH"/>
    <property type="match status" value="1"/>
</dbReference>
<dbReference type="CDD" id="cd14863">
    <property type="entry name" value="Fe-ADH-like"/>
    <property type="match status" value="1"/>
</dbReference>
<evidence type="ECO:0000313" key="7">
    <source>
        <dbReference type="Proteomes" id="UP000184052"/>
    </source>
</evidence>
<dbReference type="FunFam" id="3.40.50.1970:FF:000003">
    <property type="entry name" value="Alcohol dehydrogenase, iron-containing"/>
    <property type="match status" value="1"/>
</dbReference>
<protein>
    <submittedName>
        <fullName evidence="6">Alcohol dehydrogenase</fullName>
    </submittedName>
</protein>
<dbReference type="InterPro" id="IPR039697">
    <property type="entry name" value="Alcohol_dehydrogenase_Fe"/>
</dbReference>
<keyword evidence="7" id="KW-1185">Reference proteome</keyword>
<dbReference type="PANTHER" id="PTHR11496">
    <property type="entry name" value="ALCOHOL DEHYDROGENASE"/>
    <property type="match status" value="1"/>
</dbReference>